<dbReference type="Proteomes" id="UP001204953">
    <property type="component" value="Unassembled WGS sequence"/>
</dbReference>
<organism evidence="1 2">
    <name type="scientific">Limnofasciculus baicalensis BBK-W-15</name>
    <dbReference type="NCBI Taxonomy" id="2699891"/>
    <lineage>
        <taxon>Bacteria</taxon>
        <taxon>Bacillati</taxon>
        <taxon>Cyanobacteriota</taxon>
        <taxon>Cyanophyceae</taxon>
        <taxon>Coleofasciculales</taxon>
        <taxon>Coleofasciculaceae</taxon>
        <taxon>Limnofasciculus</taxon>
        <taxon>Limnofasciculus baicalensis</taxon>
    </lineage>
</organism>
<keyword evidence="2" id="KW-1185">Reference proteome</keyword>
<proteinExistence type="predicted"/>
<evidence type="ECO:0000313" key="1">
    <source>
        <dbReference type="EMBL" id="MCP2727445.1"/>
    </source>
</evidence>
<comment type="caution">
    <text evidence="1">The sequence shown here is derived from an EMBL/GenBank/DDBJ whole genome shotgun (WGS) entry which is preliminary data.</text>
</comment>
<name>A0AAE3GMQ2_9CYAN</name>
<dbReference type="RefSeq" id="WP_254010260.1">
    <property type="nucleotide sequence ID" value="NZ_JAMZMM010000015.1"/>
</dbReference>
<protein>
    <submittedName>
        <fullName evidence="1">Uncharacterized protein</fullName>
    </submittedName>
</protein>
<accession>A0AAE3GMQ2</accession>
<sequence length="171" mass="18589">MNFNLRNILVGAGIAAVGAVGTKVAVDYFRNRGKEEVIDESQGDAEPTSAQEVAFVNVENNSVQTFLDVSFGNPGRYTPTRPPKIFDYQGQQYMVIWAYDNQKSKNQMLAFLYAPDGRHMIASVGYTAEATDYNINLESTPFAVEVNGTKITSGQSQTGGTNEVDFVLAGA</sequence>
<dbReference type="AlphaFoldDB" id="A0AAE3GMQ2"/>
<dbReference type="EMBL" id="JAMZMM010000015">
    <property type="protein sequence ID" value="MCP2727445.1"/>
    <property type="molecule type" value="Genomic_DNA"/>
</dbReference>
<reference evidence="1" key="1">
    <citation type="submission" date="2022-06" db="EMBL/GenBank/DDBJ databases">
        <title>New cyanobacteria of genus Symplocastrum in benthos of Lake Baikal.</title>
        <authorList>
            <person name="Sorokovikova E."/>
            <person name="Tikhonova I."/>
            <person name="Krasnopeev A."/>
            <person name="Evseev P."/>
            <person name="Gladkikh A."/>
            <person name="Belykh O."/>
        </authorList>
    </citation>
    <scope>NUCLEOTIDE SEQUENCE</scope>
    <source>
        <strain evidence="1">BBK-W-15</strain>
    </source>
</reference>
<gene>
    <name evidence="1" type="ORF">NJ959_03025</name>
</gene>
<evidence type="ECO:0000313" key="2">
    <source>
        <dbReference type="Proteomes" id="UP001204953"/>
    </source>
</evidence>